<dbReference type="HOGENOM" id="CLU_3349925_0_0_12"/>
<sequence length="37" mass="4230">MHRLNITVNKKAALNFMSYNLKGTTVIHNRANQYGIP</sequence>
<evidence type="ECO:0000313" key="1">
    <source>
        <dbReference type="EMBL" id="AGT44933.1"/>
    </source>
</evidence>
<name>S6A1V6_9SPIR</name>
<organism evidence="1 2">
    <name type="scientific">Treponema pedis str. T A4</name>
    <dbReference type="NCBI Taxonomy" id="1291379"/>
    <lineage>
        <taxon>Bacteria</taxon>
        <taxon>Pseudomonadati</taxon>
        <taxon>Spirochaetota</taxon>
        <taxon>Spirochaetia</taxon>
        <taxon>Spirochaetales</taxon>
        <taxon>Treponemataceae</taxon>
        <taxon>Treponema</taxon>
    </lineage>
</organism>
<accession>S6A1V6</accession>
<dbReference type="KEGG" id="tped:TPE_2459"/>
<proteinExistence type="predicted"/>
<dbReference type="Proteomes" id="UP000015620">
    <property type="component" value="Chromosome"/>
</dbReference>
<reference evidence="1 2" key="1">
    <citation type="journal article" date="2013" name="PLoS ONE">
        <title>Genome-Wide Relatedness of Treponema pedis, from Gingiva and Necrotic Skin Lesions of Pigs, with the Human Oral Pathogen Treponema denticola.</title>
        <authorList>
            <person name="Svartstrom O."/>
            <person name="Mushtaq M."/>
            <person name="Pringle M."/>
            <person name="Segerman B."/>
        </authorList>
    </citation>
    <scope>NUCLEOTIDE SEQUENCE [LARGE SCALE GENOMIC DNA]</scope>
    <source>
        <strain evidence="1">T A4</strain>
    </source>
</reference>
<evidence type="ECO:0000313" key="2">
    <source>
        <dbReference type="Proteomes" id="UP000015620"/>
    </source>
</evidence>
<protein>
    <submittedName>
        <fullName evidence="1">Uncharacterized protein</fullName>
    </submittedName>
</protein>
<gene>
    <name evidence="1" type="ORF">TPE_2459</name>
</gene>
<dbReference type="STRING" id="1291379.TPE_2459"/>
<dbReference type="EMBL" id="CP004120">
    <property type="protein sequence ID" value="AGT44933.1"/>
    <property type="molecule type" value="Genomic_DNA"/>
</dbReference>
<dbReference type="AlphaFoldDB" id="S6A1V6"/>
<dbReference type="PATRIC" id="fig|1291379.3.peg.2430"/>
<keyword evidence="2" id="KW-1185">Reference proteome</keyword>